<keyword evidence="3" id="KW-1185">Reference proteome</keyword>
<dbReference type="RefSeq" id="WP_053428677.1">
    <property type="nucleotide sequence ID" value="NZ_JBDOCU010000011.1"/>
</dbReference>
<comment type="caution">
    <text evidence="2">The sequence shown here is derived from an EMBL/GenBank/DDBJ whole genome shotgun (WGS) entry which is preliminary data.</text>
</comment>
<evidence type="ECO:0000313" key="3">
    <source>
        <dbReference type="Proteomes" id="UP000037405"/>
    </source>
</evidence>
<organism evidence="2 3">
    <name type="scientific">Rossellomorea marisflavi</name>
    <dbReference type="NCBI Taxonomy" id="189381"/>
    <lineage>
        <taxon>Bacteria</taxon>
        <taxon>Bacillati</taxon>
        <taxon>Bacillota</taxon>
        <taxon>Bacilli</taxon>
        <taxon>Bacillales</taxon>
        <taxon>Bacillaceae</taxon>
        <taxon>Rossellomorea</taxon>
    </lineage>
</organism>
<dbReference type="AlphaFoldDB" id="A0A0M0G5E2"/>
<proteinExistence type="predicted"/>
<protein>
    <submittedName>
        <fullName evidence="2">Uncharacterized protein</fullName>
    </submittedName>
</protein>
<evidence type="ECO:0000313" key="2">
    <source>
        <dbReference type="EMBL" id="KON85074.1"/>
    </source>
</evidence>
<reference evidence="3" key="1">
    <citation type="submission" date="2015-07" db="EMBL/GenBank/DDBJ databases">
        <title>Fjat-14235 jcm11544.</title>
        <authorList>
            <person name="Liu B."/>
            <person name="Wang J."/>
            <person name="Zhu Y."/>
            <person name="Liu G."/>
            <person name="Chen Q."/>
            <person name="Chen Z."/>
            <person name="Lan J."/>
            <person name="Che J."/>
            <person name="Ge C."/>
            <person name="Shi H."/>
            <person name="Pan Z."/>
            <person name="Liu X."/>
        </authorList>
    </citation>
    <scope>NUCLEOTIDE SEQUENCE [LARGE SCALE GENOMIC DNA]</scope>
    <source>
        <strain evidence="3">JCM 11544</strain>
    </source>
</reference>
<keyword evidence="1" id="KW-1133">Transmembrane helix</keyword>
<evidence type="ECO:0000256" key="1">
    <source>
        <dbReference type="SAM" id="Phobius"/>
    </source>
</evidence>
<dbReference type="STRING" id="189381.GCA_900166615_01141"/>
<accession>A0A0M0G5E2</accession>
<feature type="transmembrane region" description="Helical" evidence="1">
    <location>
        <begin position="6"/>
        <end position="26"/>
    </location>
</feature>
<name>A0A0M0G5E2_9BACI</name>
<keyword evidence="1" id="KW-0472">Membrane</keyword>
<dbReference type="OrthoDB" id="2936934at2"/>
<dbReference type="Proteomes" id="UP000037405">
    <property type="component" value="Unassembled WGS sequence"/>
</dbReference>
<sequence length="64" mass="7276">MKNQKLTFVGYFLVIPLIFFVSTLMWRWGIKRTDIGVVLTDGLAILGIYYLLISVIGAARIVRT</sequence>
<dbReference type="PATRIC" id="fig|189381.12.peg.2850"/>
<feature type="transmembrane region" description="Helical" evidence="1">
    <location>
        <begin position="38"/>
        <end position="62"/>
    </location>
</feature>
<gene>
    <name evidence="2" type="ORF">AF331_13920</name>
</gene>
<keyword evidence="1" id="KW-0812">Transmembrane</keyword>
<dbReference type="EMBL" id="LGUE01000004">
    <property type="protein sequence ID" value="KON85074.1"/>
    <property type="molecule type" value="Genomic_DNA"/>
</dbReference>